<evidence type="ECO:0000313" key="3">
    <source>
        <dbReference type="Proteomes" id="UP000217790"/>
    </source>
</evidence>
<dbReference type="EMBL" id="KZ293659">
    <property type="protein sequence ID" value="PBK92287.1"/>
    <property type="molecule type" value="Genomic_DNA"/>
</dbReference>
<reference evidence="3" key="1">
    <citation type="journal article" date="2017" name="Nat. Ecol. Evol.">
        <title>Genome expansion and lineage-specific genetic innovations in the forest pathogenic fungi Armillaria.</title>
        <authorList>
            <person name="Sipos G."/>
            <person name="Prasanna A.N."/>
            <person name="Walter M.C."/>
            <person name="O'Connor E."/>
            <person name="Balint B."/>
            <person name="Krizsan K."/>
            <person name="Kiss B."/>
            <person name="Hess J."/>
            <person name="Varga T."/>
            <person name="Slot J."/>
            <person name="Riley R."/>
            <person name="Boka B."/>
            <person name="Rigling D."/>
            <person name="Barry K."/>
            <person name="Lee J."/>
            <person name="Mihaltcheva S."/>
            <person name="LaButti K."/>
            <person name="Lipzen A."/>
            <person name="Waldron R."/>
            <person name="Moloney N.M."/>
            <person name="Sperisen C."/>
            <person name="Kredics L."/>
            <person name="Vagvoelgyi C."/>
            <person name="Patrignani A."/>
            <person name="Fitzpatrick D."/>
            <person name="Nagy I."/>
            <person name="Doyle S."/>
            <person name="Anderson J.B."/>
            <person name="Grigoriev I.V."/>
            <person name="Gueldener U."/>
            <person name="Muensterkoetter M."/>
            <person name="Nagy L.G."/>
        </authorList>
    </citation>
    <scope>NUCLEOTIDE SEQUENCE [LARGE SCALE GENOMIC DNA]</scope>
    <source>
        <strain evidence="3">Ar21-2</strain>
    </source>
</reference>
<proteinExistence type="predicted"/>
<dbReference type="OrthoDB" id="5395091at2759"/>
<sequence>MNIFPSFSSPDQTIVINLLADFVEEAETNGSNMQQYENPKAPSPRSVSGDSTPPEEKADTRMPYLVPSHSKQPSGGAEAEHAFKDIEKDDRI</sequence>
<feature type="region of interest" description="Disordered" evidence="1">
    <location>
        <begin position="29"/>
        <end position="92"/>
    </location>
</feature>
<organism evidence="2 3">
    <name type="scientific">Armillaria gallica</name>
    <name type="common">Bulbous honey fungus</name>
    <name type="synonym">Armillaria bulbosa</name>
    <dbReference type="NCBI Taxonomy" id="47427"/>
    <lineage>
        <taxon>Eukaryota</taxon>
        <taxon>Fungi</taxon>
        <taxon>Dikarya</taxon>
        <taxon>Basidiomycota</taxon>
        <taxon>Agaricomycotina</taxon>
        <taxon>Agaricomycetes</taxon>
        <taxon>Agaricomycetidae</taxon>
        <taxon>Agaricales</taxon>
        <taxon>Marasmiineae</taxon>
        <taxon>Physalacriaceae</taxon>
        <taxon>Armillaria</taxon>
    </lineage>
</organism>
<dbReference type="InParanoid" id="A0A2H3DT62"/>
<keyword evidence="3" id="KW-1185">Reference proteome</keyword>
<protein>
    <submittedName>
        <fullName evidence="2">Uncharacterized protein</fullName>
    </submittedName>
</protein>
<dbReference type="Proteomes" id="UP000217790">
    <property type="component" value="Unassembled WGS sequence"/>
</dbReference>
<evidence type="ECO:0000256" key="1">
    <source>
        <dbReference type="SAM" id="MobiDB-lite"/>
    </source>
</evidence>
<gene>
    <name evidence="2" type="ORF">ARMGADRAFT_1081060</name>
</gene>
<dbReference type="AlphaFoldDB" id="A0A2H3DT62"/>
<evidence type="ECO:0000313" key="2">
    <source>
        <dbReference type="EMBL" id="PBK92287.1"/>
    </source>
</evidence>
<name>A0A2H3DT62_ARMGA</name>
<feature type="compositionally biased region" description="Basic and acidic residues" evidence="1">
    <location>
        <begin position="78"/>
        <end position="92"/>
    </location>
</feature>
<accession>A0A2H3DT62</accession>